<name>A0A0C3JBE2_PISTI</name>
<dbReference type="OrthoDB" id="2666771at2759"/>
<gene>
    <name evidence="1" type="ORF">M404DRAFT_34562</name>
</gene>
<organism evidence="1 2">
    <name type="scientific">Pisolithus tinctorius Marx 270</name>
    <dbReference type="NCBI Taxonomy" id="870435"/>
    <lineage>
        <taxon>Eukaryota</taxon>
        <taxon>Fungi</taxon>
        <taxon>Dikarya</taxon>
        <taxon>Basidiomycota</taxon>
        <taxon>Agaricomycotina</taxon>
        <taxon>Agaricomycetes</taxon>
        <taxon>Agaricomycetidae</taxon>
        <taxon>Boletales</taxon>
        <taxon>Sclerodermatineae</taxon>
        <taxon>Pisolithaceae</taxon>
        <taxon>Pisolithus</taxon>
    </lineage>
</organism>
<evidence type="ECO:0000313" key="2">
    <source>
        <dbReference type="Proteomes" id="UP000054217"/>
    </source>
</evidence>
<sequence>MSLNTKIQGIFHNIIASQNCQLSTSLVMASDTLPLDARTEALATFSLKKQANYRTLMKGHPPVDPTAVKGSRKVFDYFDKNPSQKGNRSALLSVTPDWQLLTINHCSFLIVKVAQPNGSTLYENKGCGKACIVVWTIPDDIYELWNTEPLVLGSNSEVDSDASGDSFHGTEIICLSNHNHNGSGSNIDVKLSSSMIELDLHCGDDHIIAKVMDKGKGIEKHHLILKMPP</sequence>
<reference evidence="1 2" key="1">
    <citation type="submission" date="2014-04" db="EMBL/GenBank/DDBJ databases">
        <authorList>
            <consortium name="DOE Joint Genome Institute"/>
            <person name="Kuo A."/>
            <person name="Kohler A."/>
            <person name="Costa M.D."/>
            <person name="Nagy L.G."/>
            <person name="Floudas D."/>
            <person name="Copeland A."/>
            <person name="Barry K.W."/>
            <person name="Cichocki N."/>
            <person name="Veneault-Fourrey C."/>
            <person name="LaButti K."/>
            <person name="Lindquist E.A."/>
            <person name="Lipzen A."/>
            <person name="Lundell T."/>
            <person name="Morin E."/>
            <person name="Murat C."/>
            <person name="Sun H."/>
            <person name="Tunlid A."/>
            <person name="Henrissat B."/>
            <person name="Grigoriev I.V."/>
            <person name="Hibbett D.S."/>
            <person name="Martin F."/>
            <person name="Nordberg H.P."/>
            <person name="Cantor M.N."/>
            <person name="Hua S.X."/>
        </authorList>
    </citation>
    <scope>NUCLEOTIDE SEQUENCE [LARGE SCALE GENOMIC DNA]</scope>
    <source>
        <strain evidence="1 2">Marx 270</strain>
    </source>
</reference>
<dbReference type="HOGENOM" id="CLU_1210252_0_0_1"/>
<accession>A0A0C3JBE2</accession>
<protein>
    <submittedName>
        <fullName evidence="1">Uncharacterized protein</fullName>
    </submittedName>
</protein>
<dbReference type="AlphaFoldDB" id="A0A0C3JBE2"/>
<proteinExistence type="predicted"/>
<dbReference type="EMBL" id="KN832080">
    <property type="protein sequence ID" value="KIN94996.1"/>
    <property type="molecule type" value="Genomic_DNA"/>
</dbReference>
<dbReference type="Proteomes" id="UP000054217">
    <property type="component" value="Unassembled WGS sequence"/>
</dbReference>
<evidence type="ECO:0000313" key="1">
    <source>
        <dbReference type="EMBL" id="KIN94996.1"/>
    </source>
</evidence>
<dbReference type="InParanoid" id="A0A0C3JBE2"/>
<reference evidence="2" key="2">
    <citation type="submission" date="2015-01" db="EMBL/GenBank/DDBJ databases">
        <title>Evolutionary Origins and Diversification of the Mycorrhizal Mutualists.</title>
        <authorList>
            <consortium name="DOE Joint Genome Institute"/>
            <consortium name="Mycorrhizal Genomics Consortium"/>
            <person name="Kohler A."/>
            <person name="Kuo A."/>
            <person name="Nagy L.G."/>
            <person name="Floudas D."/>
            <person name="Copeland A."/>
            <person name="Barry K.W."/>
            <person name="Cichocki N."/>
            <person name="Veneault-Fourrey C."/>
            <person name="LaButti K."/>
            <person name="Lindquist E.A."/>
            <person name="Lipzen A."/>
            <person name="Lundell T."/>
            <person name="Morin E."/>
            <person name="Murat C."/>
            <person name="Riley R."/>
            <person name="Ohm R."/>
            <person name="Sun H."/>
            <person name="Tunlid A."/>
            <person name="Henrissat B."/>
            <person name="Grigoriev I.V."/>
            <person name="Hibbett D.S."/>
            <person name="Martin F."/>
        </authorList>
    </citation>
    <scope>NUCLEOTIDE SEQUENCE [LARGE SCALE GENOMIC DNA]</scope>
    <source>
        <strain evidence="2">Marx 270</strain>
    </source>
</reference>
<keyword evidence="2" id="KW-1185">Reference proteome</keyword>